<reference evidence="2" key="1">
    <citation type="submission" date="2015-12" db="EMBL/GenBank/DDBJ databases">
        <title>Update maize B73 reference genome by single molecule sequencing technologies.</title>
        <authorList>
            <consortium name="Maize Genome Sequencing Project"/>
            <person name="Ware D."/>
        </authorList>
    </citation>
    <scope>NUCLEOTIDE SEQUENCE</scope>
    <source>
        <tissue evidence="2">Seedling</tissue>
    </source>
</reference>
<evidence type="ECO:0000259" key="1">
    <source>
        <dbReference type="PROSITE" id="PS50011"/>
    </source>
</evidence>
<dbReference type="EMBL" id="CM000780">
    <property type="protein sequence ID" value="AQK51827.1"/>
    <property type="molecule type" value="Genomic_DNA"/>
</dbReference>
<dbReference type="STRING" id="4577.A0A1D6PZH6"/>
<dbReference type="InterPro" id="IPR000719">
    <property type="entry name" value="Prot_kinase_dom"/>
</dbReference>
<accession>A0A1D6PZH6</accession>
<gene>
    <name evidence="2" type="ORF">ZEAMMB73_Zm00001d050037</name>
</gene>
<dbReference type="Gene3D" id="1.10.510.10">
    <property type="entry name" value="Transferase(Phosphotransferase) domain 1"/>
    <property type="match status" value="1"/>
</dbReference>
<dbReference type="InterPro" id="IPR011009">
    <property type="entry name" value="Kinase-like_dom_sf"/>
</dbReference>
<dbReference type="PROSITE" id="PS50011">
    <property type="entry name" value="PROTEIN_KINASE_DOM"/>
    <property type="match status" value="1"/>
</dbReference>
<evidence type="ECO:0000313" key="2">
    <source>
        <dbReference type="EMBL" id="AQK51826.1"/>
    </source>
</evidence>
<name>A0A1D6PZH6_MAIZE</name>
<feature type="domain" description="Protein kinase" evidence="1">
    <location>
        <begin position="1"/>
        <end position="78"/>
    </location>
</feature>
<organism evidence="2">
    <name type="scientific">Zea mays</name>
    <name type="common">Maize</name>
    <dbReference type="NCBI Taxonomy" id="4577"/>
    <lineage>
        <taxon>Eukaryota</taxon>
        <taxon>Viridiplantae</taxon>
        <taxon>Streptophyta</taxon>
        <taxon>Embryophyta</taxon>
        <taxon>Tracheophyta</taxon>
        <taxon>Spermatophyta</taxon>
        <taxon>Magnoliopsida</taxon>
        <taxon>Liliopsida</taxon>
        <taxon>Poales</taxon>
        <taxon>Poaceae</taxon>
        <taxon>PACMAD clade</taxon>
        <taxon>Panicoideae</taxon>
        <taxon>Andropogonodae</taxon>
        <taxon>Andropogoneae</taxon>
        <taxon>Tripsacinae</taxon>
        <taxon>Zea</taxon>
    </lineage>
</organism>
<dbReference type="GO" id="GO:0005524">
    <property type="term" value="F:ATP binding"/>
    <property type="evidence" value="ECO:0007669"/>
    <property type="project" value="InterPro"/>
</dbReference>
<dbReference type="SUPFAM" id="SSF56112">
    <property type="entry name" value="Protein kinase-like (PK-like)"/>
    <property type="match status" value="1"/>
</dbReference>
<dbReference type="SMR" id="A0A1D6PZH6"/>
<proteinExistence type="predicted"/>
<dbReference type="Pfam" id="PF07714">
    <property type="entry name" value="PK_Tyr_Ser-Thr"/>
    <property type="match status" value="1"/>
</dbReference>
<dbReference type="AlphaFoldDB" id="A0A1D6PZH6"/>
<dbReference type="InterPro" id="IPR001245">
    <property type="entry name" value="Ser-Thr/Tyr_kinase_cat_dom"/>
</dbReference>
<dbReference type="GO" id="GO:0004672">
    <property type="term" value="F:protein kinase activity"/>
    <property type="evidence" value="ECO:0007669"/>
    <property type="project" value="InterPro"/>
</dbReference>
<dbReference type="InParanoid" id="A0A1D6PZH6"/>
<protein>
    <recommendedName>
        <fullName evidence="1">Protein kinase domain-containing protein</fullName>
    </recommendedName>
</protein>
<sequence>MIMGSPLENARQGPENSCLEAVFLTSFTIDEEFFSCRMTRIASYVSNGMNYFHRINIVHMELKTANLLMDDQELMELH</sequence>
<dbReference type="EMBL" id="CM000780">
    <property type="protein sequence ID" value="AQK51826.1"/>
    <property type="molecule type" value="Genomic_DNA"/>
</dbReference>